<keyword evidence="1" id="KW-0732">Signal</keyword>
<sequence>MMHFGFWMLCPSTTHWGPILLRSKLVVSPLNEPLNLDSGAGTPFDAPRGKTNGPVSRSNAELVIKGICLTLSEIFEKLKENCRNVTATEEAEEEENAKETAKVVQLAKWDQVEVNLPTYESLKALSTLTKQLPNMNKVLESVKNLYMQFFPDEHETLLVQKSVDYRNKASSERIEENSEDTLGDDLAGQVLREIERQSMRDTYVRSIAKEKGPKGLRKP</sequence>
<reference evidence="2 3" key="1">
    <citation type="journal article" date="2014" name="Nat. Commun.">
        <title>Klebsormidium flaccidum genome reveals primary factors for plant terrestrial adaptation.</title>
        <authorList>
            <person name="Hori K."/>
            <person name="Maruyama F."/>
            <person name="Fujisawa T."/>
            <person name="Togashi T."/>
            <person name="Yamamoto N."/>
            <person name="Seo M."/>
            <person name="Sato S."/>
            <person name="Yamada T."/>
            <person name="Mori H."/>
            <person name="Tajima N."/>
            <person name="Moriyama T."/>
            <person name="Ikeuchi M."/>
            <person name="Watanabe M."/>
            <person name="Wada H."/>
            <person name="Kobayashi K."/>
            <person name="Saito M."/>
            <person name="Masuda T."/>
            <person name="Sasaki-Sekimoto Y."/>
            <person name="Mashiguchi K."/>
            <person name="Awai K."/>
            <person name="Shimojima M."/>
            <person name="Masuda S."/>
            <person name="Iwai M."/>
            <person name="Nobusawa T."/>
            <person name="Narise T."/>
            <person name="Kondo S."/>
            <person name="Saito H."/>
            <person name="Sato R."/>
            <person name="Murakawa M."/>
            <person name="Ihara Y."/>
            <person name="Oshima-Yamada Y."/>
            <person name="Ohtaka K."/>
            <person name="Satoh M."/>
            <person name="Sonobe K."/>
            <person name="Ishii M."/>
            <person name="Ohtani R."/>
            <person name="Kanamori-Sato M."/>
            <person name="Honoki R."/>
            <person name="Miyazaki D."/>
            <person name="Mochizuki H."/>
            <person name="Umetsu J."/>
            <person name="Higashi K."/>
            <person name="Shibata D."/>
            <person name="Kamiya Y."/>
            <person name="Sato N."/>
            <person name="Nakamura Y."/>
            <person name="Tabata S."/>
            <person name="Ida S."/>
            <person name="Kurokawa K."/>
            <person name="Ohta H."/>
        </authorList>
    </citation>
    <scope>NUCLEOTIDE SEQUENCE [LARGE SCALE GENOMIC DNA]</scope>
    <source>
        <strain evidence="2 3">NIES-2285</strain>
    </source>
</reference>
<gene>
    <name evidence="2" type="ORF">KFL_004900040</name>
</gene>
<accession>A0A1Y1IKD1</accession>
<feature type="signal peptide" evidence="1">
    <location>
        <begin position="1"/>
        <end position="16"/>
    </location>
</feature>
<evidence type="ECO:0000313" key="2">
    <source>
        <dbReference type="EMBL" id="GAQ89137.1"/>
    </source>
</evidence>
<dbReference type="EMBL" id="DF237439">
    <property type="protein sequence ID" value="GAQ89137.1"/>
    <property type="molecule type" value="Genomic_DNA"/>
</dbReference>
<organism evidence="2 3">
    <name type="scientific">Klebsormidium nitens</name>
    <name type="common">Green alga</name>
    <name type="synonym">Ulothrix nitens</name>
    <dbReference type="NCBI Taxonomy" id="105231"/>
    <lineage>
        <taxon>Eukaryota</taxon>
        <taxon>Viridiplantae</taxon>
        <taxon>Streptophyta</taxon>
        <taxon>Klebsormidiophyceae</taxon>
        <taxon>Klebsormidiales</taxon>
        <taxon>Klebsormidiaceae</taxon>
        <taxon>Klebsormidium</taxon>
    </lineage>
</organism>
<dbReference type="AlphaFoldDB" id="A0A1Y1IKD1"/>
<feature type="chain" id="PRO_5012711176" evidence="1">
    <location>
        <begin position="17"/>
        <end position="219"/>
    </location>
</feature>
<keyword evidence="3" id="KW-1185">Reference proteome</keyword>
<proteinExistence type="predicted"/>
<name>A0A1Y1IKD1_KLENI</name>
<dbReference type="Proteomes" id="UP000054558">
    <property type="component" value="Unassembled WGS sequence"/>
</dbReference>
<evidence type="ECO:0000313" key="3">
    <source>
        <dbReference type="Proteomes" id="UP000054558"/>
    </source>
</evidence>
<protein>
    <submittedName>
        <fullName evidence="2">Uncharacterized protein</fullName>
    </submittedName>
</protein>
<evidence type="ECO:0000256" key="1">
    <source>
        <dbReference type="SAM" id="SignalP"/>
    </source>
</evidence>